<feature type="non-terminal residue" evidence="2">
    <location>
        <position position="1"/>
    </location>
</feature>
<accession>A0A061RE79</accession>
<gene>
    <name evidence="2" type="ORF">TSPGSL018_7252</name>
</gene>
<sequence length="148" mass="15580">ALQPEPSAPSAVSAPRPFLGSCGFSPLARFPDRRRGMPVPASLHSALRSLPPPPAVGHAWAAPFPDAQSATAGMGAAPAEAPLSLAPFASLSPPRPNALRIFPAPLPWATMRDRNRTNRHNRLAPITAEIRRAEARAREAAARSPSPP</sequence>
<feature type="compositionally biased region" description="Low complexity" evidence="1">
    <location>
        <begin position="1"/>
        <end position="17"/>
    </location>
</feature>
<protein>
    <submittedName>
        <fullName evidence="2">Uncharacterized protein</fullName>
    </submittedName>
</protein>
<proteinExistence type="predicted"/>
<reference evidence="2" key="1">
    <citation type="submission" date="2014-05" db="EMBL/GenBank/DDBJ databases">
        <title>The transcriptome of the halophilic microalga Tetraselmis sp. GSL018 isolated from the Great Salt Lake, Utah.</title>
        <authorList>
            <person name="Jinkerson R.E."/>
            <person name="D'Adamo S."/>
            <person name="Posewitz M.C."/>
        </authorList>
    </citation>
    <scope>NUCLEOTIDE SEQUENCE</scope>
    <source>
        <strain evidence="2">GSL018</strain>
    </source>
</reference>
<evidence type="ECO:0000313" key="2">
    <source>
        <dbReference type="EMBL" id="JAC69084.1"/>
    </source>
</evidence>
<feature type="region of interest" description="Disordered" evidence="1">
    <location>
        <begin position="1"/>
        <end position="21"/>
    </location>
</feature>
<name>A0A061RE79_9CHLO</name>
<dbReference type="AlphaFoldDB" id="A0A061RE79"/>
<evidence type="ECO:0000256" key="1">
    <source>
        <dbReference type="SAM" id="MobiDB-lite"/>
    </source>
</evidence>
<dbReference type="EMBL" id="GBEZ01017239">
    <property type="protein sequence ID" value="JAC69084.1"/>
    <property type="molecule type" value="Transcribed_RNA"/>
</dbReference>
<feature type="non-terminal residue" evidence="2">
    <location>
        <position position="148"/>
    </location>
</feature>
<organism evidence="2">
    <name type="scientific">Tetraselmis sp. GSL018</name>
    <dbReference type="NCBI Taxonomy" id="582737"/>
    <lineage>
        <taxon>Eukaryota</taxon>
        <taxon>Viridiplantae</taxon>
        <taxon>Chlorophyta</taxon>
        <taxon>core chlorophytes</taxon>
        <taxon>Chlorodendrophyceae</taxon>
        <taxon>Chlorodendrales</taxon>
        <taxon>Chlorodendraceae</taxon>
        <taxon>Tetraselmis</taxon>
    </lineage>
</organism>